<dbReference type="RefSeq" id="WP_084394128.1">
    <property type="nucleotide sequence ID" value="NZ_BMKF01000001.1"/>
</dbReference>
<keyword evidence="2" id="KW-1185">Reference proteome</keyword>
<proteinExistence type="predicted"/>
<protein>
    <recommendedName>
        <fullName evidence="3">DUF1491 family protein</fullName>
    </recommendedName>
</protein>
<organism evidence="1 2">
    <name type="scientific">Henriciella pelagia</name>
    <dbReference type="NCBI Taxonomy" id="1977912"/>
    <lineage>
        <taxon>Bacteria</taxon>
        <taxon>Pseudomonadati</taxon>
        <taxon>Pseudomonadota</taxon>
        <taxon>Alphaproteobacteria</taxon>
        <taxon>Hyphomonadales</taxon>
        <taxon>Hyphomonadaceae</taxon>
        <taxon>Henriciella</taxon>
    </lineage>
</organism>
<dbReference type="Pfam" id="PF07372">
    <property type="entry name" value="DUF1491"/>
    <property type="match status" value="1"/>
</dbReference>
<name>A0ABQ1J271_9PROT</name>
<sequence length="120" mass="13559">MIEERLPSWLWVDALIRRAQSAGASCFVLQKGDRERGDVLVKVADLKGGARAYVPRTNMEGARVFADLRLQGMGEAENDVDVYVRRARERDSDLWVLEIEDREGRHFLTEAVESPDQNGG</sequence>
<comment type="caution">
    <text evidence="1">The sequence shown here is derived from an EMBL/GenBank/DDBJ whole genome shotgun (WGS) entry which is preliminary data.</text>
</comment>
<dbReference type="Gene3D" id="3.40.1530.20">
    <property type="entry name" value="Protein of unknown function (DUF1491)"/>
    <property type="match status" value="1"/>
</dbReference>
<accession>A0ABQ1J271</accession>
<reference evidence="2" key="1">
    <citation type="journal article" date="2019" name="Int. J. Syst. Evol. Microbiol.">
        <title>The Global Catalogue of Microorganisms (GCM) 10K type strain sequencing project: providing services to taxonomists for standard genome sequencing and annotation.</title>
        <authorList>
            <consortium name="The Broad Institute Genomics Platform"/>
            <consortium name="The Broad Institute Genome Sequencing Center for Infectious Disease"/>
            <person name="Wu L."/>
            <person name="Ma J."/>
        </authorList>
    </citation>
    <scope>NUCLEOTIDE SEQUENCE [LARGE SCALE GENOMIC DNA]</scope>
    <source>
        <strain evidence="2">CGMCC 1.15928</strain>
    </source>
</reference>
<evidence type="ECO:0008006" key="3">
    <source>
        <dbReference type="Google" id="ProtNLM"/>
    </source>
</evidence>
<evidence type="ECO:0000313" key="1">
    <source>
        <dbReference type="EMBL" id="GGB56222.1"/>
    </source>
</evidence>
<evidence type="ECO:0000313" key="2">
    <source>
        <dbReference type="Proteomes" id="UP000628854"/>
    </source>
</evidence>
<dbReference type="Proteomes" id="UP000628854">
    <property type="component" value="Unassembled WGS sequence"/>
</dbReference>
<dbReference type="InterPro" id="IPR009964">
    <property type="entry name" value="DUF1491"/>
</dbReference>
<gene>
    <name evidence="1" type="ORF">GCM10011503_00680</name>
</gene>
<dbReference type="EMBL" id="BMKF01000001">
    <property type="protein sequence ID" value="GGB56222.1"/>
    <property type="molecule type" value="Genomic_DNA"/>
</dbReference>